<evidence type="ECO:0000313" key="2">
    <source>
        <dbReference type="Proteomes" id="UP001595548"/>
    </source>
</evidence>
<dbReference type="EMBL" id="JBHRTL010000006">
    <property type="protein sequence ID" value="MFC3155250.1"/>
    <property type="molecule type" value="Genomic_DNA"/>
</dbReference>
<accession>A0ABV7HN08</accession>
<dbReference type="RefSeq" id="WP_382415850.1">
    <property type="nucleotide sequence ID" value="NZ_AP031500.1"/>
</dbReference>
<dbReference type="Proteomes" id="UP001595548">
    <property type="component" value="Unassembled WGS sequence"/>
</dbReference>
<reference evidence="2" key="1">
    <citation type="journal article" date="2019" name="Int. J. Syst. Evol. Microbiol.">
        <title>The Global Catalogue of Microorganisms (GCM) 10K type strain sequencing project: providing services to taxonomists for standard genome sequencing and annotation.</title>
        <authorList>
            <consortium name="The Broad Institute Genomics Platform"/>
            <consortium name="The Broad Institute Genome Sequencing Center for Infectious Disease"/>
            <person name="Wu L."/>
            <person name="Ma J."/>
        </authorList>
    </citation>
    <scope>NUCLEOTIDE SEQUENCE [LARGE SCALE GENOMIC DNA]</scope>
    <source>
        <strain evidence="2">KCTC 52141</strain>
    </source>
</reference>
<keyword evidence="2" id="KW-1185">Reference proteome</keyword>
<protein>
    <submittedName>
        <fullName evidence="1">Uncharacterized protein</fullName>
    </submittedName>
</protein>
<proteinExistence type="predicted"/>
<evidence type="ECO:0000313" key="1">
    <source>
        <dbReference type="EMBL" id="MFC3155250.1"/>
    </source>
</evidence>
<sequence length="486" mass="52248">MNPVDIFFGGKSTSGDGGLPSMPRNAGHCARLAGNHMPAPSLINVLSANAAGGTITFSATAHGLPLGSTGTLWVSGANEDVFNGTHTYQVIDANTFTSGEPNGDISNMTGTVSAAIDTFDGDYYEVPVNSSDNKDIKVAFARYNSTGAQVWSVDFAVRNIFLGFSMSRNGNLLYAMTSSSAASMGTIYVVELDKATGASVTVSETTGYEFGSGDYWPGGSFNKSIRLRNDHSLPYAEDGTVDLSRAFFDVMDDGNFLFLGTSKQNGGETVSQPNNVSASFSGSEVLSSDFVCFSDGVTPLGFPTQYITEDGKVKLGQIMSVYHPWRFSFEGRLSTISRGNTASQFEIPNDGNKFFKLDRRRESSESEELWMIDSGAKPSTGGALADASEDVFKIYGNPFSGSDQANPYYPNQSELTLESVSSSGYRAFPEPIKIHSVGDFVFISASQISQQESSIKNTLLVGSFFVRRKDFDEWLNSVCDHLGLPE</sequence>
<organism evidence="1 2">
    <name type="scientific">Gilvimarinus japonicus</name>
    <dbReference type="NCBI Taxonomy" id="1796469"/>
    <lineage>
        <taxon>Bacteria</taxon>
        <taxon>Pseudomonadati</taxon>
        <taxon>Pseudomonadota</taxon>
        <taxon>Gammaproteobacteria</taxon>
        <taxon>Cellvibrionales</taxon>
        <taxon>Cellvibrionaceae</taxon>
        <taxon>Gilvimarinus</taxon>
    </lineage>
</organism>
<comment type="caution">
    <text evidence="1">The sequence shown here is derived from an EMBL/GenBank/DDBJ whole genome shotgun (WGS) entry which is preliminary data.</text>
</comment>
<gene>
    <name evidence="1" type="ORF">ACFOEB_08560</name>
</gene>
<name>A0ABV7HN08_9GAMM</name>